<feature type="region of interest" description="Disordered" evidence="1">
    <location>
        <begin position="1"/>
        <end position="40"/>
    </location>
</feature>
<proteinExistence type="predicted"/>
<dbReference type="Proteomes" id="UP001482620">
    <property type="component" value="Unassembled WGS sequence"/>
</dbReference>
<evidence type="ECO:0000313" key="2">
    <source>
        <dbReference type="EMBL" id="MEQ2244341.1"/>
    </source>
</evidence>
<protein>
    <submittedName>
        <fullName evidence="2">Uncharacterized protein</fullName>
    </submittedName>
</protein>
<evidence type="ECO:0000256" key="1">
    <source>
        <dbReference type="SAM" id="MobiDB-lite"/>
    </source>
</evidence>
<organism evidence="2 3">
    <name type="scientific">Ilyodon furcidens</name>
    <name type="common">goldbreast splitfin</name>
    <dbReference type="NCBI Taxonomy" id="33524"/>
    <lineage>
        <taxon>Eukaryota</taxon>
        <taxon>Metazoa</taxon>
        <taxon>Chordata</taxon>
        <taxon>Craniata</taxon>
        <taxon>Vertebrata</taxon>
        <taxon>Euteleostomi</taxon>
        <taxon>Actinopterygii</taxon>
        <taxon>Neopterygii</taxon>
        <taxon>Teleostei</taxon>
        <taxon>Neoteleostei</taxon>
        <taxon>Acanthomorphata</taxon>
        <taxon>Ovalentaria</taxon>
        <taxon>Atherinomorphae</taxon>
        <taxon>Cyprinodontiformes</taxon>
        <taxon>Goodeidae</taxon>
        <taxon>Ilyodon</taxon>
    </lineage>
</organism>
<reference evidence="2 3" key="1">
    <citation type="submission" date="2021-06" db="EMBL/GenBank/DDBJ databases">
        <authorList>
            <person name="Palmer J.M."/>
        </authorList>
    </citation>
    <scope>NUCLEOTIDE SEQUENCE [LARGE SCALE GENOMIC DNA]</scope>
    <source>
        <strain evidence="3">if_2019</strain>
        <tissue evidence="2">Muscle</tissue>
    </source>
</reference>
<gene>
    <name evidence="2" type="ORF">ILYODFUR_016064</name>
</gene>
<name>A0ABV0UJA4_9TELE</name>
<accession>A0ABV0UJA4</accession>
<keyword evidence="3" id="KW-1185">Reference proteome</keyword>
<evidence type="ECO:0000313" key="3">
    <source>
        <dbReference type="Proteomes" id="UP001482620"/>
    </source>
</evidence>
<dbReference type="EMBL" id="JAHRIQ010070957">
    <property type="protein sequence ID" value="MEQ2244341.1"/>
    <property type="molecule type" value="Genomic_DNA"/>
</dbReference>
<comment type="caution">
    <text evidence="2">The sequence shown here is derived from an EMBL/GenBank/DDBJ whole genome shotgun (WGS) entry which is preliminary data.</text>
</comment>
<sequence>MEHAGSGNVDNLLEISQLGRRRSPPLPPTVPAVQEADRSGQLKEMTPCSITVSLSITKPLVHFNYFH</sequence>